<dbReference type="Proteomes" id="UP000001564">
    <property type="component" value="Plasmid pCM2"/>
</dbReference>
<organism evidence="1 2">
    <name type="scientific">Clavibacter michiganensis subsp. michiganensis (strain NCPPB 382)</name>
    <dbReference type="NCBI Taxonomy" id="443906"/>
    <lineage>
        <taxon>Bacteria</taxon>
        <taxon>Bacillati</taxon>
        <taxon>Actinomycetota</taxon>
        <taxon>Actinomycetes</taxon>
        <taxon>Micrococcales</taxon>
        <taxon>Microbacteriaceae</taxon>
        <taxon>Clavibacter</taxon>
    </lineage>
</organism>
<name>A5CLQ2_CLAM3</name>
<geneLocation type="plasmid" evidence="1 2">
    <name>pCM2</name>
</geneLocation>
<dbReference type="AlphaFoldDB" id="A5CLQ2"/>
<reference evidence="1 2" key="1">
    <citation type="journal article" date="2008" name="J. Bacteriol.">
        <title>The genome sequence of the tomato-pathogenic actinomycete Clavibacter michiganensis subsp. michiganensis NCPPB382 reveals a large island involved in pathogenicity.</title>
        <authorList>
            <person name="Gartemann K.H."/>
            <person name="Abt B."/>
            <person name="Bekel T."/>
            <person name="Burger A."/>
            <person name="Engemann J."/>
            <person name="Flugel M."/>
            <person name="Gaigalat L."/>
            <person name="Goesmann A."/>
            <person name="Grafen I."/>
            <person name="Kalinowski J."/>
            <person name="Kaup O."/>
            <person name="Kirchner O."/>
            <person name="Krause L."/>
            <person name="Linke B."/>
            <person name="McHardy A."/>
            <person name="Meyer F."/>
            <person name="Pohle S."/>
            <person name="Ruckert C."/>
            <person name="Schneiker S."/>
            <person name="Zellermann E.M."/>
            <person name="Puhler A."/>
            <person name="Eichenlaub R."/>
            <person name="Kaiser O."/>
            <person name="Bartels D."/>
        </authorList>
    </citation>
    <scope>NUCLEOTIDE SEQUENCE [LARGE SCALE GENOMIC DNA]</scope>
    <source>
        <strain evidence="1 2">NCPPB 382</strain>
        <plasmid evidence="1">pCM2</plasmid>
    </source>
</reference>
<dbReference type="HOGENOM" id="CLU_982452_0_0_11"/>
<protein>
    <submittedName>
        <fullName evidence="1">Uncharacterized protein</fullName>
    </submittedName>
</protein>
<accession>A5CLQ2</accession>
<keyword evidence="1" id="KW-0614">Plasmid</keyword>
<dbReference type="EMBL" id="AM711866">
    <property type="protein sequence ID" value="CAM98523.1"/>
    <property type="molecule type" value="Genomic_DNA"/>
</dbReference>
<evidence type="ECO:0000313" key="2">
    <source>
        <dbReference type="Proteomes" id="UP000001564"/>
    </source>
</evidence>
<keyword evidence="2" id="KW-1185">Reference proteome</keyword>
<evidence type="ECO:0000313" key="1">
    <source>
        <dbReference type="EMBL" id="CAM98523.1"/>
    </source>
</evidence>
<sequence length="283" mass="30953">MLPTPPGVRRTLSSAMIGAAKSASDISSRLWLRDVRLGTPIAHLLGGKPLAESAFQDVTGSISTATDHVHALARVIRLPEEIGPSIATLSRGAIEAFGRGWWLLDVQDAASMEHRSAVMRLAEVTMAKKRGVKAGRLRGDGVLEDIDVDLAIAESKQYLAAVQIRDEPLSVPGYATLATAVMAAAGVSNPEMEYSHLSGAAHGENLTTRGFASVRHGIGTLGLPYRYLNMYAWTVLHTVDLVVTRLIELWDAGDERERWTFQRDRTYEDFETLRNFVVDYEPA</sequence>
<proteinExistence type="predicted"/>
<dbReference type="KEGG" id="cmi:pCM2_0039"/>
<dbReference type="RefSeq" id="WP_011931189.1">
    <property type="nucleotide sequence ID" value="NC_009479.1"/>
</dbReference>
<gene>
    <name evidence="1" type="ordered locus">pCM2_0039</name>
</gene>